<dbReference type="Pfam" id="PF08447">
    <property type="entry name" value="PAS_3"/>
    <property type="match status" value="1"/>
</dbReference>
<dbReference type="Pfam" id="PF00072">
    <property type="entry name" value="Response_reg"/>
    <property type="match status" value="2"/>
</dbReference>
<dbReference type="PROSITE" id="PS50109">
    <property type="entry name" value="HIS_KIN"/>
    <property type="match status" value="1"/>
</dbReference>
<dbReference type="InterPro" id="IPR005467">
    <property type="entry name" value="His_kinase_dom"/>
</dbReference>
<keyword evidence="12" id="KW-0175">Coiled coil</keyword>
<dbReference type="SUPFAM" id="SSF47384">
    <property type="entry name" value="Homodimeric domain of signal transducing histidine kinase"/>
    <property type="match status" value="1"/>
</dbReference>
<keyword evidence="8" id="KW-0902">Two-component regulatory system</keyword>
<dbReference type="Pfam" id="PF01590">
    <property type="entry name" value="GAF"/>
    <property type="match status" value="1"/>
</dbReference>
<dbReference type="SUPFAM" id="SSF55874">
    <property type="entry name" value="ATPase domain of HSP90 chaperone/DNA topoisomerase II/histidine kinase"/>
    <property type="match status" value="1"/>
</dbReference>
<dbReference type="EMBL" id="LPWH01000110">
    <property type="protein sequence ID" value="POQ99184.1"/>
    <property type="molecule type" value="Genomic_DNA"/>
</dbReference>
<evidence type="ECO:0000256" key="11">
    <source>
        <dbReference type="PROSITE-ProRule" id="PRU00169"/>
    </source>
</evidence>
<organism evidence="17 18">
    <name type="scientific">Alkalispirochaeta sphaeroplastigenens</name>
    <dbReference type="NCBI Taxonomy" id="1187066"/>
    <lineage>
        <taxon>Bacteria</taxon>
        <taxon>Pseudomonadati</taxon>
        <taxon>Spirochaetota</taxon>
        <taxon>Spirochaetia</taxon>
        <taxon>Spirochaetales</taxon>
        <taxon>Spirochaetaceae</taxon>
        <taxon>Alkalispirochaeta</taxon>
    </lineage>
</organism>
<dbReference type="InterPro" id="IPR001789">
    <property type="entry name" value="Sig_transdc_resp-reg_receiver"/>
</dbReference>
<evidence type="ECO:0000256" key="1">
    <source>
        <dbReference type="ARBA" id="ARBA00000085"/>
    </source>
</evidence>
<evidence type="ECO:0000256" key="8">
    <source>
        <dbReference type="ARBA" id="ARBA00023012"/>
    </source>
</evidence>
<dbReference type="PANTHER" id="PTHR45339">
    <property type="entry name" value="HYBRID SIGNAL TRANSDUCTION HISTIDINE KINASE J"/>
    <property type="match status" value="1"/>
</dbReference>
<dbReference type="NCBIfam" id="TIGR00229">
    <property type="entry name" value="sensory_box"/>
    <property type="match status" value="1"/>
</dbReference>
<dbReference type="InterPro" id="IPR036097">
    <property type="entry name" value="HisK_dim/P_sf"/>
</dbReference>
<dbReference type="CDD" id="cd00130">
    <property type="entry name" value="PAS"/>
    <property type="match status" value="1"/>
</dbReference>
<keyword evidence="3 11" id="KW-0597">Phosphoprotein</keyword>
<dbReference type="Gene3D" id="1.10.287.130">
    <property type="match status" value="1"/>
</dbReference>
<dbReference type="InterPro" id="IPR011006">
    <property type="entry name" value="CheY-like_superfamily"/>
</dbReference>
<dbReference type="InterPro" id="IPR003594">
    <property type="entry name" value="HATPase_dom"/>
</dbReference>
<comment type="catalytic activity">
    <reaction evidence="1">
        <text>ATP + protein L-histidine = ADP + protein N-phospho-L-histidine.</text>
        <dbReference type="EC" id="2.7.13.3"/>
    </reaction>
</comment>
<dbReference type="Gene3D" id="3.30.450.20">
    <property type="entry name" value="PAS domain"/>
    <property type="match status" value="1"/>
</dbReference>
<gene>
    <name evidence="17" type="ORF">AU468_10545</name>
</gene>
<feature type="modified residue" description="4-aspartylphosphate" evidence="11">
    <location>
        <position position="774"/>
    </location>
</feature>
<dbReference type="SUPFAM" id="SSF55785">
    <property type="entry name" value="PYP-like sensor domain (PAS domain)"/>
    <property type="match status" value="1"/>
</dbReference>
<feature type="domain" description="Histidine kinase" evidence="14">
    <location>
        <begin position="335"/>
        <end position="557"/>
    </location>
</feature>
<feature type="compositionally biased region" description="Basic and acidic residues" evidence="13">
    <location>
        <begin position="697"/>
        <end position="707"/>
    </location>
</feature>
<dbReference type="PANTHER" id="PTHR45339:SF5">
    <property type="entry name" value="HISTIDINE KINASE"/>
    <property type="match status" value="1"/>
</dbReference>
<evidence type="ECO:0000256" key="4">
    <source>
        <dbReference type="ARBA" id="ARBA00022679"/>
    </source>
</evidence>
<dbReference type="PRINTS" id="PR00344">
    <property type="entry name" value="BCTRLSENSOR"/>
</dbReference>
<dbReference type="Gene3D" id="3.40.50.2300">
    <property type="match status" value="2"/>
</dbReference>
<keyword evidence="5" id="KW-0547">Nucleotide-binding</keyword>
<evidence type="ECO:0000256" key="3">
    <source>
        <dbReference type="ARBA" id="ARBA00022553"/>
    </source>
</evidence>
<dbReference type="SUPFAM" id="SSF52172">
    <property type="entry name" value="CheY-like"/>
    <property type="match status" value="2"/>
</dbReference>
<dbReference type="Gene3D" id="3.30.565.10">
    <property type="entry name" value="Histidine kinase-like ATPase, C-terminal domain"/>
    <property type="match status" value="1"/>
</dbReference>
<name>A0A2S4JI01_9SPIO</name>
<dbReference type="InterPro" id="IPR000700">
    <property type="entry name" value="PAS-assoc_C"/>
</dbReference>
<keyword evidence="7" id="KW-0067">ATP-binding</keyword>
<dbReference type="InterPro" id="IPR036890">
    <property type="entry name" value="HATPase_C_sf"/>
</dbReference>
<comment type="subunit">
    <text evidence="9">At low DSF concentrations, interacts with RpfF.</text>
</comment>
<dbReference type="RefSeq" id="WP_103680681.1">
    <property type="nucleotide sequence ID" value="NZ_LPWH01000110.1"/>
</dbReference>
<keyword evidence="18" id="KW-1185">Reference proteome</keyword>
<feature type="modified residue" description="4-aspartylphosphate" evidence="11">
    <location>
        <position position="624"/>
    </location>
</feature>
<accession>A0A2S4JI01</accession>
<dbReference type="SMART" id="SM00388">
    <property type="entry name" value="HisKA"/>
    <property type="match status" value="1"/>
</dbReference>
<dbReference type="FunFam" id="3.30.565.10:FF:000010">
    <property type="entry name" value="Sensor histidine kinase RcsC"/>
    <property type="match status" value="1"/>
</dbReference>
<reference evidence="18" key="1">
    <citation type="submission" date="2015-12" db="EMBL/GenBank/DDBJ databases">
        <authorList>
            <person name="Lodha T.D."/>
            <person name="Chintalapati S."/>
            <person name="Chintalapati V.R."/>
            <person name="Sravanthi T."/>
        </authorList>
    </citation>
    <scope>NUCLEOTIDE SEQUENCE [LARGE SCALE GENOMIC DNA]</scope>
    <source>
        <strain evidence="18">JC133</strain>
    </source>
</reference>
<dbReference type="SMART" id="SM00086">
    <property type="entry name" value="PAC"/>
    <property type="match status" value="1"/>
</dbReference>
<evidence type="ECO:0000256" key="5">
    <source>
        <dbReference type="ARBA" id="ARBA00022741"/>
    </source>
</evidence>
<dbReference type="SMART" id="SM00065">
    <property type="entry name" value="GAF"/>
    <property type="match status" value="1"/>
</dbReference>
<evidence type="ECO:0000256" key="10">
    <source>
        <dbReference type="ARBA" id="ARBA00068150"/>
    </source>
</evidence>
<dbReference type="Pfam" id="PF00512">
    <property type="entry name" value="HisKA"/>
    <property type="match status" value="1"/>
</dbReference>
<evidence type="ECO:0000256" key="13">
    <source>
        <dbReference type="SAM" id="MobiDB-lite"/>
    </source>
</evidence>
<dbReference type="Pfam" id="PF02518">
    <property type="entry name" value="HATPase_c"/>
    <property type="match status" value="1"/>
</dbReference>
<dbReference type="CDD" id="cd17546">
    <property type="entry name" value="REC_hyHK_CKI1_RcsC-like"/>
    <property type="match status" value="1"/>
</dbReference>
<feature type="coiled-coil region" evidence="12">
    <location>
        <begin position="295"/>
        <end position="331"/>
    </location>
</feature>
<dbReference type="GO" id="GO:0005524">
    <property type="term" value="F:ATP binding"/>
    <property type="evidence" value="ECO:0007669"/>
    <property type="project" value="UniProtKB-KW"/>
</dbReference>
<dbReference type="GO" id="GO:0000155">
    <property type="term" value="F:phosphorelay sensor kinase activity"/>
    <property type="evidence" value="ECO:0007669"/>
    <property type="project" value="InterPro"/>
</dbReference>
<keyword evidence="4" id="KW-0808">Transferase</keyword>
<dbReference type="InterPro" id="IPR013655">
    <property type="entry name" value="PAS_fold_3"/>
</dbReference>
<dbReference type="SMART" id="SM00448">
    <property type="entry name" value="REC"/>
    <property type="match status" value="2"/>
</dbReference>
<feature type="region of interest" description="Disordered" evidence="13">
    <location>
        <begin position="697"/>
        <end position="721"/>
    </location>
</feature>
<dbReference type="InterPro" id="IPR003661">
    <property type="entry name" value="HisK_dim/P_dom"/>
</dbReference>
<dbReference type="InterPro" id="IPR003018">
    <property type="entry name" value="GAF"/>
</dbReference>
<dbReference type="CDD" id="cd00082">
    <property type="entry name" value="HisKA"/>
    <property type="match status" value="1"/>
</dbReference>
<dbReference type="Proteomes" id="UP000237350">
    <property type="component" value="Unassembled WGS sequence"/>
</dbReference>
<dbReference type="EC" id="2.7.13.3" evidence="2"/>
<dbReference type="SUPFAM" id="SSF55781">
    <property type="entry name" value="GAF domain-like"/>
    <property type="match status" value="1"/>
</dbReference>
<protein>
    <recommendedName>
        <fullName evidence="10">Sensory/regulatory protein RpfC</fullName>
        <ecNumber evidence="2">2.7.13.3</ecNumber>
    </recommendedName>
</protein>
<dbReference type="Gene3D" id="2.10.70.100">
    <property type="match status" value="1"/>
</dbReference>
<dbReference type="InterPro" id="IPR029016">
    <property type="entry name" value="GAF-like_dom_sf"/>
</dbReference>
<dbReference type="Gene3D" id="3.30.450.40">
    <property type="match status" value="1"/>
</dbReference>
<dbReference type="InterPro" id="IPR000014">
    <property type="entry name" value="PAS"/>
</dbReference>
<dbReference type="CDD" id="cd16922">
    <property type="entry name" value="HATPase_EvgS-ArcB-TorS-like"/>
    <property type="match status" value="1"/>
</dbReference>
<evidence type="ECO:0000256" key="6">
    <source>
        <dbReference type="ARBA" id="ARBA00022777"/>
    </source>
</evidence>
<evidence type="ECO:0000256" key="9">
    <source>
        <dbReference type="ARBA" id="ARBA00064003"/>
    </source>
</evidence>
<dbReference type="AlphaFoldDB" id="A0A2S4JI01"/>
<comment type="caution">
    <text evidence="17">The sequence shown here is derived from an EMBL/GenBank/DDBJ whole genome shotgun (WGS) entry which is preliminary data.</text>
</comment>
<evidence type="ECO:0000313" key="18">
    <source>
        <dbReference type="Proteomes" id="UP000237350"/>
    </source>
</evidence>
<sequence length="843" mass="94362">MEEIQDSPEEKLRRITLLHHFTATGFWELTLATSHLFWSPECEAIFGLKKGSFEGTLGAFLRRIHPRDRAKVLKLNRPVTTMPEGVPLNCEHRIIRADGTLRWVEQSVGVVRDGRGTPSLVLGLIRDITPRKEIELELEASTRFQQMVSEISTDLVGLTRGSYYETLQSMLEKAGHFFGADRSYLFEFSPDNPELSNSHEWCAPGVESLRERRQNLPLETFPWAHSQLLQGQVLFIGDLDNLPREARAEQEEFRRQGIRSLLCVPVVVGTAVQGFFGFDAVRIHRHWSDREISLLQVLSNTLASALQRLQAEESLLQAKEAAEQANKAKSRFLSTMSHEIRTPLNGVIGFTELLLTTELDDTQQQYAERAVLSGKSLMAIINDILDISRIEAGKLELDPLETDLLQTAAEAADILSWQAVQKDLELLVRVDPELPRGVRVDPERLKQVLVNLLSNAVKFTPRGEVELSLQGAEARTGHWRYTFRVRDTGIGISPDQQNQLFRAFSRGDVATTRQFGGTGLGLVIANSLVRAMGGEDIFLESTPDRGSTFTFTLELPLLPDQPSPTGALRTLPGRALIIDDNASNRSILKELLGSWGIQTRACADGLSALRTLEESSRCDLIILDYRMPVMDGLRMVRHLRDDLGRDLSRMGLILLLNPSEAPEITRQARELGITRILTKPVRATELRGCLEELCRESHPEGATRADQTEPPPPSVPGGSGRKHILVAEDTRTNMMLVKAIISQLSPDWVIHEATNGLEAIEIALKVHLDLVLMDVQMPECDGLEATRRIKAERSVPVLALTAGATTEERERCFDAGMEGFIPKPIDRRELEQSLRTYLQKEQR</sequence>
<dbReference type="FunFam" id="1.10.287.130:FF:000002">
    <property type="entry name" value="Two-component osmosensing histidine kinase"/>
    <property type="match status" value="1"/>
</dbReference>
<feature type="domain" description="Response regulatory" evidence="15">
    <location>
        <begin position="574"/>
        <end position="694"/>
    </location>
</feature>
<dbReference type="InterPro" id="IPR001610">
    <property type="entry name" value="PAC"/>
</dbReference>
<dbReference type="InterPro" id="IPR004358">
    <property type="entry name" value="Sig_transdc_His_kin-like_C"/>
</dbReference>
<feature type="domain" description="Response regulatory" evidence="15">
    <location>
        <begin position="723"/>
        <end position="838"/>
    </location>
</feature>
<dbReference type="OrthoDB" id="6192248at2"/>
<keyword evidence="6" id="KW-0418">Kinase</keyword>
<feature type="domain" description="PAC" evidence="16">
    <location>
        <begin position="88"/>
        <end position="140"/>
    </location>
</feature>
<dbReference type="PROSITE" id="PS50110">
    <property type="entry name" value="RESPONSE_REGULATORY"/>
    <property type="match status" value="2"/>
</dbReference>
<evidence type="ECO:0000259" key="14">
    <source>
        <dbReference type="PROSITE" id="PS50109"/>
    </source>
</evidence>
<evidence type="ECO:0000256" key="2">
    <source>
        <dbReference type="ARBA" id="ARBA00012438"/>
    </source>
</evidence>
<evidence type="ECO:0000256" key="12">
    <source>
        <dbReference type="SAM" id="Coils"/>
    </source>
</evidence>
<proteinExistence type="predicted"/>
<evidence type="ECO:0000313" key="17">
    <source>
        <dbReference type="EMBL" id="POQ99184.1"/>
    </source>
</evidence>
<dbReference type="PROSITE" id="PS50113">
    <property type="entry name" value="PAC"/>
    <property type="match status" value="1"/>
</dbReference>
<evidence type="ECO:0000259" key="16">
    <source>
        <dbReference type="PROSITE" id="PS50113"/>
    </source>
</evidence>
<dbReference type="InterPro" id="IPR035965">
    <property type="entry name" value="PAS-like_dom_sf"/>
</dbReference>
<evidence type="ECO:0000259" key="15">
    <source>
        <dbReference type="PROSITE" id="PS50110"/>
    </source>
</evidence>
<dbReference type="SMART" id="SM00387">
    <property type="entry name" value="HATPase_c"/>
    <property type="match status" value="1"/>
</dbReference>
<evidence type="ECO:0000256" key="7">
    <source>
        <dbReference type="ARBA" id="ARBA00022840"/>
    </source>
</evidence>